<reference evidence="2" key="1">
    <citation type="submission" date="2017-04" db="EMBL/GenBank/DDBJ databases">
        <authorList>
            <person name="Varghese N."/>
            <person name="Submissions S."/>
        </authorList>
    </citation>
    <scope>NUCLEOTIDE SEQUENCE [LARGE SCALE GENOMIC DNA]</scope>
    <source>
        <strain evidence="2">RKEM611</strain>
    </source>
</reference>
<dbReference type="AlphaFoldDB" id="A0A1Y6CFQ8"/>
<proteinExistence type="predicted"/>
<accession>A0A1Y6CFQ8</accession>
<dbReference type="STRING" id="1513793.SAMN06296036_116113"/>
<name>A0A1Y6CFQ8_9BACT</name>
<gene>
    <name evidence="1" type="ORF">SAMN06296036_116113</name>
</gene>
<organism evidence="1 2">
    <name type="scientific">Pseudobacteriovorax antillogorgiicola</name>
    <dbReference type="NCBI Taxonomy" id="1513793"/>
    <lineage>
        <taxon>Bacteria</taxon>
        <taxon>Pseudomonadati</taxon>
        <taxon>Bdellovibrionota</taxon>
        <taxon>Oligoflexia</taxon>
        <taxon>Oligoflexales</taxon>
        <taxon>Pseudobacteriovoracaceae</taxon>
        <taxon>Pseudobacteriovorax</taxon>
    </lineage>
</organism>
<evidence type="ECO:0000313" key="2">
    <source>
        <dbReference type="Proteomes" id="UP000192907"/>
    </source>
</evidence>
<sequence length="237" mass="26954">MSLVDDLAVEIRHYLDGHRNRNLRTLERKSGVSYATIRRIVQNEVGNPSIEKTVIPILSQIMPTKDVAKFLSLHDIPLADFIKTFSEYKDKSIVLTDLDQRIILAARAKEGTTRERIVWEHGNTSGLKRLEHLLNEGVLKEVNGRILCEDHYIPSIDGVLIEIEKSARNFNKDKIGHGAYYGHFSGSMSWPDYERLRAVAKEYWDTVQDISENPTPGPEVIANVNILADFQDVEDIS</sequence>
<protein>
    <submittedName>
        <fullName evidence="1">Uncharacterized protein</fullName>
    </submittedName>
</protein>
<evidence type="ECO:0000313" key="1">
    <source>
        <dbReference type="EMBL" id="SMF53285.1"/>
    </source>
</evidence>
<dbReference type="Proteomes" id="UP000192907">
    <property type="component" value="Unassembled WGS sequence"/>
</dbReference>
<keyword evidence="2" id="KW-1185">Reference proteome</keyword>
<dbReference type="RefSeq" id="WP_132321694.1">
    <property type="nucleotide sequence ID" value="NZ_FWZT01000016.1"/>
</dbReference>
<dbReference type="EMBL" id="FWZT01000016">
    <property type="protein sequence ID" value="SMF53285.1"/>
    <property type="molecule type" value="Genomic_DNA"/>
</dbReference>